<name>A0A1E1KB89_9HELO</name>
<protein>
    <submittedName>
        <fullName evidence="1">Uncharacterized protein</fullName>
    </submittedName>
</protein>
<dbReference type="EMBL" id="FJUX01000021">
    <property type="protein sequence ID" value="CZS95282.1"/>
    <property type="molecule type" value="Genomic_DNA"/>
</dbReference>
<evidence type="ECO:0000313" key="1">
    <source>
        <dbReference type="EMBL" id="CZS95282.1"/>
    </source>
</evidence>
<gene>
    <name evidence="1" type="ORF">RAG0_05010</name>
</gene>
<keyword evidence="2" id="KW-1185">Reference proteome</keyword>
<reference evidence="2" key="1">
    <citation type="submission" date="2016-03" db="EMBL/GenBank/DDBJ databases">
        <authorList>
            <person name="Guldener U."/>
        </authorList>
    </citation>
    <scope>NUCLEOTIDE SEQUENCE [LARGE SCALE GENOMIC DNA]</scope>
    <source>
        <strain evidence="2">04CH-RAC-A.6.1</strain>
    </source>
</reference>
<evidence type="ECO:0000313" key="2">
    <source>
        <dbReference type="Proteomes" id="UP000178912"/>
    </source>
</evidence>
<dbReference type="Proteomes" id="UP000178912">
    <property type="component" value="Unassembled WGS sequence"/>
</dbReference>
<organism evidence="1 2">
    <name type="scientific">Rhynchosporium agropyri</name>
    <dbReference type="NCBI Taxonomy" id="914238"/>
    <lineage>
        <taxon>Eukaryota</taxon>
        <taxon>Fungi</taxon>
        <taxon>Dikarya</taxon>
        <taxon>Ascomycota</taxon>
        <taxon>Pezizomycotina</taxon>
        <taxon>Leotiomycetes</taxon>
        <taxon>Helotiales</taxon>
        <taxon>Ploettnerulaceae</taxon>
        <taxon>Rhynchosporium</taxon>
    </lineage>
</organism>
<proteinExistence type="predicted"/>
<sequence length="59" mass="6624">MSNVHDDVKRALPVSNMGYLAALNTSGYGFYDSGGFLVRKVRRSENTPSFYKAEICLYN</sequence>
<dbReference type="AlphaFoldDB" id="A0A1E1KB89"/>
<accession>A0A1E1KB89</accession>